<comment type="caution">
    <text evidence="2">The sequence shown here is derived from an EMBL/GenBank/DDBJ whole genome shotgun (WGS) entry which is preliminary data.</text>
</comment>
<evidence type="ECO:0000256" key="1">
    <source>
        <dbReference type="SAM" id="MobiDB-lite"/>
    </source>
</evidence>
<feature type="compositionally biased region" description="Polar residues" evidence="1">
    <location>
        <begin position="1"/>
        <end position="14"/>
    </location>
</feature>
<sequence length="343" mass="35649">MGLSNQRRNFPSRTGSLLGSGNGNGQAVSNPNVMTFSHSMTSNGMGTGVMDSQGPQGTGAGNGMSGHSQDMTGQVHGTTVHDPGMSGQNNGMSGQGQGMSAQNNNGMGGQGNNGMLGPGNNGMGGQGNNGMGGQGQGMSGQGMNNMGNGMGGGGMGFGMMGGGIDPSALMGGTGNNWMQMRMAMNSDMPHMFMGTRNYVQHRACEKTPSIANQLCNPATPNACQAASTMLSASMPMGMMGMMGMGGGRRQQQRQQQRNMLVCSRMNEHGHARCCAKTMAYARYLGKILFQFDSFSVSVLSTTNGNILLNIVSYYVMMTKKIIGYCLVASLTEAPHQGIIMTSM</sequence>
<organism evidence="2 3">
    <name type="scientific">Mytilus edulis</name>
    <name type="common">Blue mussel</name>
    <dbReference type="NCBI Taxonomy" id="6550"/>
    <lineage>
        <taxon>Eukaryota</taxon>
        <taxon>Metazoa</taxon>
        <taxon>Spiralia</taxon>
        <taxon>Lophotrochozoa</taxon>
        <taxon>Mollusca</taxon>
        <taxon>Bivalvia</taxon>
        <taxon>Autobranchia</taxon>
        <taxon>Pteriomorphia</taxon>
        <taxon>Mytilida</taxon>
        <taxon>Mytiloidea</taxon>
        <taxon>Mytilidae</taxon>
        <taxon>Mytilinae</taxon>
        <taxon>Mytilus</taxon>
    </lineage>
</organism>
<feature type="region of interest" description="Disordered" evidence="1">
    <location>
        <begin position="1"/>
        <end position="30"/>
    </location>
</feature>
<dbReference type="Proteomes" id="UP000683360">
    <property type="component" value="Unassembled WGS sequence"/>
</dbReference>
<dbReference type="OrthoDB" id="6150848at2759"/>
<proteinExistence type="predicted"/>
<gene>
    <name evidence="2" type="ORF">MEDL_34727</name>
</gene>
<protein>
    <submittedName>
        <fullName evidence="2">Uncharacterized protein</fullName>
    </submittedName>
</protein>
<dbReference type="AlphaFoldDB" id="A0A8S3SLL1"/>
<accession>A0A8S3SLL1</accession>
<keyword evidence="3" id="KW-1185">Reference proteome</keyword>
<name>A0A8S3SLL1_MYTED</name>
<dbReference type="EMBL" id="CAJPWZ010001680">
    <property type="protein sequence ID" value="CAG2221261.1"/>
    <property type="molecule type" value="Genomic_DNA"/>
</dbReference>
<evidence type="ECO:0000313" key="3">
    <source>
        <dbReference type="Proteomes" id="UP000683360"/>
    </source>
</evidence>
<evidence type="ECO:0000313" key="2">
    <source>
        <dbReference type="EMBL" id="CAG2221261.1"/>
    </source>
</evidence>
<reference evidence="2" key="1">
    <citation type="submission" date="2021-03" db="EMBL/GenBank/DDBJ databases">
        <authorList>
            <person name="Bekaert M."/>
        </authorList>
    </citation>
    <scope>NUCLEOTIDE SEQUENCE</scope>
</reference>